<dbReference type="EMBL" id="CAXHTA020000007">
    <property type="protein sequence ID" value="CAL5222393.1"/>
    <property type="molecule type" value="Genomic_DNA"/>
</dbReference>
<proteinExistence type="predicted"/>
<dbReference type="Pfam" id="PF25339">
    <property type="entry name" value="C2_C2CD3_N"/>
    <property type="match status" value="1"/>
</dbReference>
<name>A0ABP1FR23_9CHLO</name>
<feature type="region of interest" description="Disordered" evidence="1">
    <location>
        <begin position="1690"/>
        <end position="1876"/>
    </location>
</feature>
<feature type="compositionally biased region" description="Polar residues" evidence="1">
    <location>
        <begin position="475"/>
        <end position="487"/>
    </location>
</feature>
<feature type="region of interest" description="Disordered" evidence="1">
    <location>
        <begin position="925"/>
        <end position="957"/>
    </location>
</feature>
<feature type="compositionally biased region" description="Polar residues" evidence="1">
    <location>
        <begin position="1813"/>
        <end position="1830"/>
    </location>
</feature>
<feature type="region of interest" description="Disordered" evidence="1">
    <location>
        <begin position="292"/>
        <end position="324"/>
    </location>
</feature>
<protein>
    <submittedName>
        <fullName evidence="3">G4751 protein</fullName>
    </submittedName>
</protein>
<evidence type="ECO:0000256" key="1">
    <source>
        <dbReference type="SAM" id="MobiDB-lite"/>
    </source>
</evidence>
<feature type="region of interest" description="Disordered" evidence="1">
    <location>
        <begin position="417"/>
        <end position="490"/>
    </location>
</feature>
<evidence type="ECO:0000313" key="3">
    <source>
        <dbReference type="EMBL" id="CAL5222393.1"/>
    </source>
</evidence>
<sequence length="2161" mass="227589">MSIGDVLPDSHRPAAELSLPPQVTGLIEGESLLHISGLRLIEGPQDGQTLQIRVQWWGDTGAGTLLEIRSESGTTAACFPIRCNAEHFQQYLQDMEWLALALEDRFNGMLGEAALAVSELTEQRPLAGAISFVQWLGSDENKLVATAQLKLLLSFTPIPVPGLHNTADMPVASDTSYHSSRSSGGSQELSSGRDEDSATTQIKPQVAQEMPDSRGSSLSRPRRVSQLPSPRQHQQDHRGPHKQQQQQQHVPHSPEHVVPLAAKPTALLDSAPSQSPADPPEAAMMAVGDEALSSTEAAAEGRGQEKSALASSTTGDGRAPGLSPDVALSRLIQRAEQLRQMISGASAEGCSSSLISATTGTKDVPHCSTSAAGPPSTHAAEPEGVRADKSLSAALSANSSAQNIQHSILSAANGHAIRESRPGDPTAEQTPSSVSVGTAPTTGKAKRVSERAWPVSKVRRVAEPRPGVLGRGKTPSPQRVTSLQPQGSVAADGKLRFEHSRKYYKDAACQTSEAAALPVHRTSQLSRSASHKVLPHAEGPSSNAVPSQDAHMQAVGKLKEPLRQLQHPDRKPAQPHTSQKGLVRSWSAPALCGAMAPLCAASEDLQASAETHRGAGQHDAPIVPATLMQQSSGLSSRPRRKVQRSRGPKAPSVDERQAWCNTFKPARQLPEGPKPTGLSKLGFFSANSSQSQLHASAPVQQAPGRRALLPPERPAQLRATSAGFQGQPAKATVQILSACVLCSDPPLWDDPTYSVMYRLPGDATLQLTPRVEAEACADATTSGNALRVTLNHATSHRVMADERLAKRLLLTPMLATVLLHPCTKQGDMSPQPVPIGTAQMDLSTLLQPRMSAVHAGGRAIMGMYPLIHPGATSPHGSCITMKVSLEMDPPNAQQALPQLQRAAMPQTATPAHTASALQDLEQDALQRDAEGQTSLSSFSKSQKAKAEAHRQGGWRPATAETSTEYFARMEACSAQPASAHGHVSDVLETMHELDSSFDGQREDLLAAWRQLSATDSMPPGPDSLEHAYIYPQLDEELERHAGLAASWSLPEQPPLQAPLTNNLIADTYMSAAWGVSDSPSMLMGSPDQCSQQHLPFSDSARAWQSSHFPESPEQLPQYRTWPPMLEDAAEYASHPFSLSAHQDLLPCGLGFASLEPLSHTGSSEAVPVLPESSLGLQLDLEAGVSEQSLGQPSEEDLYAMMARFQDNCSQLPAEDSDRSADLAAMSPIGSQMQRVEQQDAASPHDMYHNSVQSQGTADATSQQGMSGVANHPIAASEAEFQSKQSPAMFMDCLQPDEAARMPLTENMLRSERLATCSDDEEFAVLDFGGPSEGSSECSFGAERTATCQDHVYSAPRGALIMPGALGAPDDWLFGISATLPASCPSGPGAPEVHSLALEMLGNGQSLEWPGHAPGSCMTPAPGEGPAQQKEQAGFTFTNMLPPVPAGTDTEQDDWISERSLLEGSSAASSPKPEQAVDGSSQPDRHTDASGSEPHASTALEQPVSDGAAALAEASVQHDLDFDIDCLLLSSISLCSPSSCQPPSLLESTHVLEPPASSGQQQPVSGKEAAIAKVPGHMPAQPEQSSASALFVNVLPQPDGEPSAPSSSHYPLPADGVSKQQPPNDIPHELALFSNVLPSPDQQPSMHSSSSESVPWGGDVDKQQASAQVAAGTGLSRREEFRQKLAVAQAAQLGATGQAAPASSSPEATGIGTEHQQSGSRSTEEHHSNSSVSPRQDAPLHTAELEITNTQDEESSIASSEPEQAPLGIEGHADKAADGSCAGMQWADNAAAGESNGEHEDPSDLAIRRMSAVARQSAQAPAPQLSTTSTDAAAPHSIEALHGAHEEDDDAEKAHGSLSSSGSKSAPGVATTPIGTAVHWAQNAASTGAAHSDLEEPDEALLHAMRRMSVVAQKVVSLVSRSEPGSGQTGQGSLPTSLMGSTSATGPLHGAETGQAPSSPGRASYEQLLLRFKGSPAPERCFTPPPCSPAQIAEQDTGDNAMIKSGQSPGQLGSPQWQHRSPLPICSPAHAYMAGQTSPPGALGARLRDLEPKQVLPALRALWGHDRKHSTKDEELASGDALGDSRASRKGALQAVKAAAADRDSALRSTLTVTRESGVTRGGTRPAAKRGSFDPEAERIAEIMASVRASPWQHRPDNPQQI</sequence>
<gene>
    <name evidence="3" type="primary">g4751</name>
    <name evidence="3" type="ORF">VP750_LOCUS4052</name>
</gene>
<feature type="compositionally biased region" description="Low complexity" evidence="1">
    <location>
        <begin position="242"/>
        <end position="253"/>
    </location>
</feature>
<feature type="region of interest" description="Disordered" evidence="1">
    <location>
        <begin position="1593"/>
        <end position="1676"/>
    </location>
</feature>
<keyword evidence="4" id="KW-1185">Reference proteome</keyword>
<feature type="compositionally biased region" description="Polar residues" evidence="1">
    <location>
        <begin position="931"/>
        <end position="941"/>
    </location>
</feature>
<comment type="caution">
    <text evidence="3">The sequence shown here is derived from an EMBL/GenBank/DDBJ whole genome shotgun (WGS) entry which is preliminary data.</text>
</comment>
<feature type="domain" description="C2CD3 N-terminal C2" evidence="2">
    <location>
        <begin position="17"/>
        <end position="134"/>
    </location>
</feature>
<feature type="region of interest" description="Disordered" evidence="1">
    <location>
        <begin position="359"/>
        <end position="386"/>
    </location>
</feature>
<feature type="region of interest" description="Disordered" evidence="1">
    <location>
        <begin position="1538"/>
        <end position="1569"/>
    </location>
</feature>
<accession>A0ABP1FR23</accession>
<feature type="compositionally biased region" description="Polar residues" evidence="1">
    <location>
        <begin position="427"/>
        <end position="441"/>
    </location>
</feature>
<evidence type="ECO:0000259" key="2">
    <source>
        <dbReference type="Pfam" id="PF25339"/>
    </source>
</evidence>
<feature type="compositionally biased region" description="Polar residues" evidence="1">
    <location>
        <begin position="1919"/>
        <end position="1944"/>
    </location>
</feature>
<dbReference type="Proteomes" id="UP001497392">
    <property type="component" value="Unassembled WGS sequence"/>
</dbReference>
<feature type="region of interest" description="Disordered" evidence="1">
    <location>
        <begin position="1462"/>
        <end position="1502"/>
    </location>
</feature>
<feature type="region of interest" description="Disordered" evidence="1">
    <location>
        <begin position="2064"/>
        <end position="2134"/>
    </location>
</feature>
<feature type="region of interest" description="Disordered" evidence="1">
    <location>
        <begin position="515"/>
        <end position="554"/>
    </location>
</feature>
<feature type="compositionally biased region" description="Polar residues" evidence="1">
    <location>
        <begin position="1249"/>
        <end position="1265"/>
    </location>
</feature>
<feature type="compositionally biased region" description="Low complexity" evidence="1">
    <location>
        <begin position="173"/>
        <end position="190"/>
    </location>
</feature>
<feature type="compositionally biased region" description="Low complexity" evidence="1">
    <location>
        <begin position="1538"/>
        <end position="1547"/>
    </location>
</feature>
<feature type="compositionally biased region" description="Polar residues" evidence="1">
    <location>
        <begin position="2004"/>
        <end position="2018"/>
    </location>
</feature>
<feature type="region of interest" description="Disordered" evidence="1">
    <location>
        <begin position="1919"/>
        <end position="2023"/>
    </location>
</feature>
<feature type="region of interest" description="Disordered" evidence="1">
    <location>
        <begin position="1231"/>
        <end position="1267"/>
    </location>
</feature>
<dbReference type="InterPro" id="IPR057537">
    <property type="entry name" value="C2_C2CD3_N"/>
</dbReference>
<feature type="compositionally biased region" description="Low complexity" evidence="1">
    <location>
        <begin position="1690"/>
        <end position="1701"/>
    </location>
</feature>
<feature type="region of interest" description="Disordered" evidence="1">
    <location>
        <begin position="1410"/>
        <end position="1429"/>
    </location>
</feature>
<feature type="compositionally biased region" description="Polar residues" evidence="1">
    <location>
        <begin position="359"/>
        <end position="371"/>
    </location>
</feature>
<evidence type="ECO:0000313" key="4">
    <source>
        <dbReference type="Proteomes" id="UP001497392"/>
    </source>
</evidence>
<organism evidence="3 4">
    <name type="scientific">Coccomyxa viridis</name>
    <dbReference type="NCBI Taxonomy" id="1274662"/>
    <lineage>
        <taxon>Eukaryota</taxon>
        <taxon>Viridiplantae</taxon>
        <taxon>Chlorophyta</taxon>
        <taxon>core chlorophytes</taxon>
        <taxon>Trebouxiophyceae</taxon>
        <taxon>Trebouxiophyceae incertae sedis</taxon>
        <taxon>Coccomyxaceae</taxon>
        <taxon>Coccomyxa</taxon>
    </lineage>
</organism>
<feature type="region of interest" description="Disordered" evidence="1">
    <location>
        <begin position="166"/>
        <end position="253"/>
    </location>
</feature>
<feature type="compositionally biased region" description="Basic residues" evidence="1">
    <location>
        <begin position="637"/>
        <end position="647"/>
    </location>
</feature>
<feature type="compositionally biased region" description="Low complexity" evidence="1">
    <location>
        <begin position="1855"/>
        <end position="1864"/>
    </location>
</feature>
<feature type="region of interest" description="Disordered" evidence="1">
    <location>
        <begin position="628"/>
        <end position="655"/>
    </location>
</feature>
<reference evidence="3 4" key="1">
    <citation type="submission" date="2024-06" db="EMBL/GenBank/DDBJ databases">
        <authorList>
            <person name="Kraege A."/>
            <person name="Thomma B."/>
        </authorList>
    </citation>
    <scope>NUCLEOTIDE SEQUENCE [LARGE SCALE GENOMIC DNA]</scope>
</reference>
<feature type="compositionally biased region" description="Low complexity" evidence="1">
    <location>
        <begin position="1637"/>
        <end position="1654"/>
    </location>
</feature>